<feature type="region of interest" description="Disordered" evidence="1">
    <location>
        <begin position="164"/>
        <end position="189"/>
    </location>
</feature>
<dbReference type="Proteomes" id="UP000165081">
    <property type="component" value="Segment"/>
</dbReference>
<evidence type="ECO:0000313" key="4">
    <source>
        <dbReference type="Proteomes" id="UP000165081"/>
    </source>
</evidence>
<keyword evidence="2" id="KW-0812">Transmembrane</keyword>
<proteinExistence type="predicted"/>
<dbReference type="EMBL" id="KF303071">
    <property type="protein sequence ID" value="AIC33143.1"/>
    <property type="molecule type" value="Genomic_DNA"/>
</dbReference>
<organism evidence="3 4">
    <name type="scientific">Human adenovirus F serotype 41</name>
    <name type="common">HAdV-41</name>
    <name type="synonym">Human adenovirus 41</name>
    <dbReference type="NCBI Taxonomy" id="10524"/>
    <lineage>
        <taxon>Viruses</taxon>
        <taxon>Varidnaviria</taxon>
        <taxon>Bamfordvirae</taxon>
        <taxon>Preplasmiviricota</taxon>
        <taxon>Polisuviricotina</taxon>
        <taxon>Pharingeaviricetes</taxon>
        <taxon>Rowavirales</taxon>
        <taxon>Adenoviridae</taxon>
        <taxon>Mastadenovirus</taxon>
        <taxon>Mastadenovirus faecale</taxon>
        <taxon>Human mastadenovirus F</taxon>
    </lineage>
</organism>
<accession>A0A060IH18</accession>
<feature type="transmembrane region" description="Helical" evidence="2">
    <location>
        <begin position="32"/>
        <end position="53"/>
    </location>
</feature>
<keyword evidence="2" id="KW-0472">Membrane</keyword>
<sequence length="189" mass="19899">MRADRKEIDLLPPAGGLGVDMMKVEVSPADRAFVLIFVKAGAILAALHVLHLLNEVYLVPSHEKSEREIKRLLSALPFSLVVLFCTCTLLLWEDDGGSDDAPRGAGPNLDAGRLKPESERADLGAVQGVQEGFAEAGGQRTKVNLQKAGKGGRQALMKLNFKGGVGGSVNSVEETLSSGGYNGSSEAEG</sequence>
<evidence type="ECO:0000256" key="1">
    <source>
        <dbReference type="SAM" id="MobiDB-lite"/>
    </source>
</evidence>
<organismHost>
    <name type="scientific">Homo sapiens</name>
    <name type="common">Human</name>
    <dbReference type="NCBI Taxonomy" id="9606"/>
</organismHost>
<reference evidence="3 4" key="1">
    <citation type="submission" date="2013-06" db="EMBL/GenBank/DDBJ databases">
        <title>Whole genome sequence analysis of Human Adenoviruses.</title>
        <authorList>
            <person name="Lamson D.M."/>
            <person name="Shudt M.D."/>
            <person name="St George K."/>
            <person name="Kajon A.E."/>
        </authorList>
    </citation>
    <scope>NUCLEOTIDE SEQUENCE [LARGE SCALE GENOMIC DNA]</scope>
    <source>
        <strain evidence="3">10-4851</strain>
    </source>
</reference>
<evidence type="ECO:0000256" key="2">
    <source>
        <dbReference type="SAM" id="Phobius"/>
    </source>
</evidence>
<keyword evidence="2" id="KW-1133">Transmembrane helix</keyword>
<feature type="compositionally biased region" description="Polar residues" evidence="1">
    <location>
        <begin position="173"/>
        <end position="189"/>
    </location>
</feature>
<feature type="transmembrane region" description="Helical" evidence="2">
    <location>
        <begin position="73"/>
        <end position="92"/>
    </location>
</feature>
<evidence type="ECO:0000313" key="3">
    <source>
        <dbReference type="EMBL" id="AIC33143.1"/>
    </source>
</evidence>
<protein>
    <submittedName>
        <fullName evidence="3">I-leader protein</fullName>
    </submittedName>
</protein>
<name>A0A060IH18_ADE41</name>